<keyword evidence="1" id="KW-0732">Signal</keyword>
<accession>A0AA39JDL7</accession>
<name>A0AA39JDL7_9AGAR</name>
<evidence type="ECO:0008006" key="4">
    <source>
        <dbReference type="Google" id="ProtNLM"/>
    </source>
</evidence>
<feature type="chain" id="PRO_5041379027" description="Secreted protein" evidence="1">
    <location>
        <begin position="23"/>
        <end position="91"/>
    </location>
</feature>
<organism evidence="2 3">
    <name type="scientific">Armillaria borealis</name>
    <dbReference type="NCBI Taxonomy" id="47425"/>
    <lineage>
        <taxon>Eukaryota</taxon>
        <taxon>Fungi</taxon>
        <taxon>Dikarya</taxon>
        <taxon>Basidiomycota</taxon>
        <taxon>Agaricomycotina</taxon>
        <taxon>Agaricomycetes</taxon>
        <taxon>Agaricomycetidae</taxon>
        <taxon>Agaricales</taxon>
        <taxon>Marasmiineae</taxon>
        <taxon>Physalacriaceae</taxon>
        <taxon>Armillaria</taxon>
    </lineage>
</organism>
<keyword evidence="3" id="KW-1185">Reference proteome</keyword>
<sequence>MRPISAHNDELLLVSLSVLVTAQGPNLVYRSGEQTLSRSSSEDHRSISILRGRYLVPAILQSGLRCNRKAMNPSYPRTRTRFRPLGLRRCR</sequence>
<evidence type="ECO:0000313" key="2">
    <source>
        <dbReference type="EMBL" id="KAK0440841.1"/>
    </source>
</evidence>
<dbReference type="EMBL" id="JAUEPT010000032">
    <property type="protein sequence ID" value="KAK0440841.1"/>
    <property type="molecule type" value="Genomic_DNA"/>
</dbReference>
<comment type="caution">
    <text evidence="2">The sequence shown here is derived from an EMBL/GenBank/DDBJ whole genome shotgun (WGS) entry which is preliminary data.</text>
</comment>
<feature type="signal peptide" evidence="1">
    <location>
        <begin position="1"/>
        <end position="22"/>
    </location>
</feature>
<reference evidence="2" key="1">
    <citation type="submission" date="2023-06" db="EMBL/GenBank/DDBJ databases">
        <authorList>
            <consortium name="Lawrence Berkeley National Laboratory"/>
            <person name="Ahrendt S."/>
            <person name="Sahu N."/>
            <person name="Indic B."/>
            <person name="Wong-Bajracharya J."/>
            <person name="Merenyi Z."/>
            <person name="Ke H.-M."/>
            <person name="Monk M."/>
            <person name="Kocsube S."/>
            <person name="Drula E."/>
            <person name="Lipzen A."/>
            <person name="Balint B."/>
            <person name="Henrissat B."/>
            <person name="Andreopoulos B."/>
            <person name="Martin F.M."/>
            <person name="Harder C.B."/>
            <person name="Rigling D."/>
            <person name="Ford K.L."/>
            <person name="Foster G.D."/>
            <person name="Pangilinan J."/>
            <person name="Papanicolaou A."/>
            <person name="Barry K."/>
            <person name="LaButti K."/>
            <person name="Viragh M."/>
            <person name="Koriabine M."/>
            <person name="Yan M."/>
            <person name="Riley R."/>
            <person name="Champramary S."/>
            <person name="Plett K.L."/>
            <person name="Tsai I.J."/>
            <person name="Slot J."/>
            <person name="Sipos G."/>
            <person name="Plett J."/>
            <person name="Nagy L.G."/>
            <person name="Grigoriev I.V."/>
        </authorList>
    </citation>
    <scope>NUCLEOTIDE SEQUENCE</scope>
    <source>
        <strain evidence="2">FPL87.14</strain>
    </source>
</reference>
<proteinExistence type="predicted"/>
<gene>
    <name evidence="2" type="ORF">EV421DRAFT_767625</name>
</gene>
<evidence type="ECO:0000256" key="1">
    <source>
        <dbReference type="SAM" id="SignalP"/>
    </source>
</evidence>
<protein>
    <recommendedName>
        <fullName evidence="4">Secreted protein</fullName>
    </recommendedName>
</protein>
<evidence type="ECO:0000313" key="3">
    <source>
        <dbReference type="Proteomes" id="UP001175226"/>
    </source>
</evidence>
<dbReference type="AlphaFoldDB" id="A0AA39JDL7"/>
<dbReference type="Proteomes" id="UP001175226">
    <property type="component" value="Unassembled WGS sequence"/>
</dbReference>